<protein>
    <submittedName>
        <fullName evidence="1">Conditioned medium-induced protein 4</fullName>
    </submittedName>
</protein>
<dbReference type="RefSeq" id="WP_304448995.1">
    <property type="nucleotide sequence ID" value="NZ_JARRAH010000001.1"/>
</dbReference>
<dbReference type="Proteomes" id="UP001596406">
    <property type="component" value="Unassembled WGS sequence"/>
</dbReference>
<evidence type="ECO:0000313" key="2">
    <source>
        <dbReference type="Proteomes" id="UP001596406"/>
    </source>
</evidence>
<proteinExistence type="predicted"/>
<dbReference type="EMBL" id="JBHSXM010000001">
    <property type="protein sequence ID" value="MFC6837330.1"/>
    <property type="molecule type" value="Genomic_DNA"/>
</dbReference>
<name>A0ABD5U9U0_9EURY</name>
<reference evidence="1 2" key="1">
    <citation type="journal article" date="2019" name="Int. J. Syst. Evol. Microbiol.">
        <title>The Global Catalogue of Microorganisms (GCM) 10K type strain sequencing project: providing services to taxonomists for standard genome sequencing and annotation.</title>
        <authorList>
            <consortium name="The Broad Institute Genomics Platform"/>
            <consortium name="The Broad Institute Genome Sequencing Center for Infectious Disease"/>
            <person name="Wu L."/>
            <person name="Ma J."/>
        </authorList>
    </citation>
    <scope>NUCLEOTIDE SEQUENCE [LARGE SCALE GENOMIC DNA]</scope>
    <source>
        <strain evidence="1 2">PSRA2</strain>
    </source>
</reference>
<organism evidence="1 2">
    <name type="scientific">Halomarina ordinaria</name>
    <dbReference type="NCBI Taxonomy" id="3033939"/>
    <lineage>
        <taxon>Archaea</taxon>
        <taxon>Methanobacteriati</taxon>
        <taxon>Methanobacteriota</taxon>
        <taxon>Stenosarchaea group</taxon>
        <taxon>Halobacteria</taxon>
        <taxon>Halobacteriales</taxon>
        <taxon>Natronomonadaceae</taxon>
        <taxon>Halomarina</taxon>
    </lineage>
</organism>
<dbReference type="AlphaFoldDB" id="A0ABD5U9U0"/>
<keyword evidence="2" id="KW-1185">Reference proteome</keyword>
<evidence type="ECO:0000313" key="1">
    <source>
        <dbReference type="EMBL" id="MFC6837330.1"/>
    </source>
</evidence>
<accession>A0ABD5U9U0</accession>
<sequence>MNKKTEELRDIFIDVTEGETVTEKQEAARGSLSEDRGRIEARIDELVARMREQFEFRTDLADDDLLTVIYGFFDGESDAALAERLDADRETVVRARHDLHLLRERETDAPFELQRLRELLNEDRPVTEVAAELDVAESTVRKYRAVVETQTRRRSVNDRFHSEFEELLTDADLAGHTEEVQEDGLDEATDGMETDVSF</sequence>
<comment type="caution">
    <text evidence="1">The sequence shown here is derived from an EMBL/GenBank/DDBJ whole genome shotgun (WGS) entry which is preliminary data.</text>
</comment>
<gene>
    <name evidence="1" type="ORF">ACFQHK_12520</name>
</gene>